<organism evidence="3 4">
    <name type="scientific">Clostridium subterminale</name>
    <dbReference type="NCBI Taxonomy" id="1550"/>
    <lineage>
        <taxon>Bacteria</taxon>
        <taxon>Bacillati</taxon>
        <taxon>Bacillota</taxon>
        <taxon>Clostridia</taxon>
        <taxon>Eubacteriales</taxon>
        <taxon>Clostridiaceae</taxon>
        <taxon>Clostridium</taxon>
    </lineage>
</organism>
<proteinExistence type="predicted"/>
<dbReference type="Gene3D" id="3.40.50.300">
    <property type="entry name" value="P-loop containing nucleotide triphosphate hydrolases"/>
    <property type="match status" value="1"/>
</dbReference>
<evidence type="ECO:0000259" key="2">
    <source>
        <dbReference type="Pfam" id="PF07728"/>
    </source>
</evidence>
<protein>
    <recommendedName>
        <fullName evidence="2">ATPase dynein-related AAA domain-containing protein</fullName>
    </recommendedName>
</protein>
<dbReference type="SUPFAM" id="SSF52540">
    <property type="entry name" value="P-loop containing nucleoside triphosphate hydrolases"/>
    <property type="match status" value="1"/>
</dbReference>
<accession>A0ABN1KXL8</accession>
<feature type="domain" description="ATPase dynein-related AAA" evidence="2">
    <location>
        <begin position="309"/>
        <end position="427"/>
    </location>
</feature>
<comment type="caution">
    <text evidence="3">The sequence shown here is derived from an EMBL/GenBank/DDBJ whole genome shotgun (WGS) entry which is preliminary data.</text>
</comment>
<dbReference type="PANTHER" id="PTHR37291">
    <property type="entry name" value="5-METHYLCYTOSINE-SPECIFIC RESTRICTION ENZYME B"/>
    <property type="match status" value="1"/>
</dbReference>
<dbReference type="PANTHER" id="PTHR37291:SF1">
    <property type="entry name" value="TYPE IV METHYL-DIRECTED RESTRICTION ENZYME ECOKMCRB SUBUNIT"/>
    <property type="match status" value="1"/>
</dbReference>
<feature type="compositionally biased region" description="Acidic residues" evidence="1">
    <location>
        <begin position="579"/>
        <end position="588"/>
    </location>
</feature>
<reference evidence="3 4" key="1">
    <citation type="journal article" date="2019" name="Int. J. Syst. Evol. Microbiol.">
        <title>The Global Catalogue of Microorganisms (GCM) 10K type strain sequencing project: providing services to taxonomists for standard genome sequencing and annotation.</title>
        <authorList>
            <consortium name="The Broad Institute Genomics Platform"/>
            <consortium name="The Broad Institute Genome Sequencing Center for Infectious Disease"/>
            <person name="Wu L."/>
            <person name="Ma J."/>
        </authorList>
    </citation>
    <scope>NUCLEOTIDE SEQUENCE [LARGE SCALE GENOMIC DNA]</scope>
    <source>
        <strain evidence="3 4">JCM 1417</strain>
    </source>
</reference>
<sequence>MNITDVKNDIQTILGQPVTNKNVTSAGNGVYEYASSEGKYIFAMIGASGNTRLFAQMQANIKPRILSAYESSKKDQDKFFLMVPDSSNFSCDDFYIFIELLDKGGTSSSFEIKIPSTAPQDRITRCKGSGSYFVTYVPAKDTAGAKSIELLKQYILCFDSRPYSKYITKITDFLPNNISSESSVEMIANELWPNNFLIAGAPGTGKSYMINEHVLVAIKKEIFLKEKGKGVPFDETEADRIIQDLAVKNGINEKQCIEIILKERVRRVTFYEDYSYENFVGCYKPIPIEKNESHSFIVEKNSTILTDIKISGQTSGSQITYAYEAGVFIKTYIDAINNADNVYFLIIEEINRARAATVFGDMFQLLDRENGVSEYYITPETSLDNFLKKEITTYDGIMKLPANMFIWATMNNADQGVFPLDAAFKRRWGYLYLDVNSSNRDGDISIAKAKKVRWNIFRNYLNAEILEIATEDKCIGAWYFKSNEFKQIEEYYNTDERDKKSTMLNPLTDKLIIYLLNDVCRMNPSALFKEEYLNMPSIRTALLNAIGLEEILNVDWTGLFEDNDDWIERQKQIAKDDADSSDGTEDNSTEVKVNEVLPETNTEQVQND</sequence>
<dbReference type="Proteomes" id="UP001501047">
    <property type="component" value="Unassembled WGS sequence"/>
</dbReference>
<dbReference type="RefSeq" id="WP_343827864.1">
    <property type="nucleotide sequence ID" value="NZ_BAAACI010000008.1"/>
</dbReference>
<keyword evidence="4" id="KW-1185">Reference proteome</keyword>
<dbReference type="EMBL" id="BAAACI010000008">
    <property type="protein sequence ID" value="GAA0778481.1"/>
    <property type="molecule type" value="Genomic_DNA"/>
</dbReference>
<dbReference type="Pfam" id="PF07728">
    <property type="entry name" value="AAA_5"/>
    <property type="match status" value="1"/>
</dbReference>
<gene>
    <name evidence="3" type="ORF">GCM10008908_35500</name>
</gene>
<evidence type="ECO:0000256" key="1">
    <source>
        <dbReference type="SAM" id="MobiDB-lite"/>
    </source>
</evidence>
<evidence type="ECO:0000313" key="4">
    <source>
        <dbReference type="Proteomes" id="UP001501047"/>
    </source>
</evidence>
<dbReference type="InterPro" id="IPR027417">
    <property type="entry name" value="P-loop_NTPase"/>
</dbReference>
<feature type="compositionally biased region" description="Polar residues" evidence="1">
    <location>
        <begin position="599"/>
        <end position="608"/>
    </location>
</feature>
<dbReference type="InterPro" id="IPR011704">
    <property type="entry name" value="ATPase_dyneun-rel_AAA"/>
</dbReference>
<dbReference type="InterPro" id="IPR052934">
    <property type="entry name" value="Methyl-DNA_Rec/Restrict_Enz"/>
</dbReference>
<feature type="region of interest" description="Disordered" evidence="1">
    <location>
        <begin position="572"/>
        <end position="608"/>
    </location>
</feature>
<name>A0ABN1KXL8_CLOSU</name>
<evidence type="ECO:0000313" key="3">
    <source>
        <dbReference type="EMBL" id="GAA0778481.1"/>
    </source>
</evidence>